<evidence type="ECO:0000256" key="7">
    <source>
        <dbReference type="ARBA" id="ARBA00023242"/>
    </source>
</evidence>
<keyword evidence="10" id="KW-1185">Reference proteome</keyword>
<protein>
    <submittedName>
        <fullName evidence="11">GATA-type domain-containing protein</fullName>
    </submittedName>
</protein>
<dbReference type="GO" id="GO:0000981">
    <property type="term" value="F:DNA-binding transcription factor activity, RNA polymerase II-specific"/>
    <property type="evidence" value="ECO:0007669"/>
    <property type="project" value="TreeGrafter"/>
</dbReference>
<keyword evidence="4" id="KW-0862">Zinc</keyword>
<proteinExistence type="predicted"/>
<dbReference type="SUPFAM" id="SSF57716">
    <property type="entry name" value="Glucocorticoid receptor-like (DNA-binding domain)"/>
    <property type="match status" value="1"/>
</dbReference>
<dbReference type="WBParaSite" id="Minc3s00381g11353">
    <property type="protein sequence ID" value="Minc3s00381g11353"/>
    <property type="gene ID" value="Minc3s00381g11353"/>
</dbReference>
<dbReference type="PROSITE" id="PS50114">
    <property type="entry name" value="GATA_ZN_FINGER_2"/>
    <property type="match status" value="2"/>
</dbReference>
<evidence type="ECO:0000313" key="11">
    <source>
        <dbReference type="WBParaSite" id="Minc3s00381g11353"/>
    </source>
</evidence>
<dbReference type="GO" id="GO:0008270">
    <property type="term" value="F:zinc ion binding"/>
    <property type="evidence" value="ECO:0007669"/>
    <property type="project" value="UniProtKB-KW"/>
</dbReference>
<evidence type="ECO:0000256" key="6">
    <source>
        <dbReference type="ARBA" id="ARBA00023163"/>
    </source>
</evidence>
<name>A0A914LBR3_MELIC</name>
<keyword evidence="2" id="KW-0479">Metal-binding</keyword>
<dbReference type="GO" id="GO:0000978">
    <property type="term" value="F:RNA polymerase II cis-regulatory region sequence-specific DNA binding"/>
    <property type="evidence" value="ECO:0007669"/>
    <property type="project" value="TreeGrafter"/>
</dbReference>
<organism evidence="10 11">
    <name type="scientific">Meloidogyne incognita</name>
    <name type="common">Southern root-knot nematode worm</name>
    <name type="synonym">Oxyuris incognita</name>
    <dbReference type="NCBI Taxonomy" id="6306"/>
    <lineage>
        <taxon>Eukaryota</taxon>
        <taxon>Metazoa</taxon>
        <taxon>Ecdysozoa</taxon>
        <taxon>Nematoda</taxon>
        <taxon>Chromadorea</taxon>
        <taxon>Rhabditida</taxon>
        <taxon>Tylenchina</taxon>
        <taxon>Tylenchomorpha</taxon>
        <taxon>Tylenchoidea</taxon>
        <taxon>Meloidogynidae</taxon>
        <taxon>Meloidogyninae</taxon>
        <taxon>Meloidogyne</taxon>
        <taxon>Meloidogyne incognita group</taxon>
    </lineage>
</organism>
<dbReference type="SMART" id="SM00401">
    <property type="entry name" value="ZnF_GATA"/>
    <property type="match status" value="2"/>
</dbReference>
<evidence type="ECO:0000259" key="9">
    <source>
        <dbReference type="PROSITE" id="PS50114"/>
    </source>
</evidence>
<comment type="subcellular location">
    <subcellularLocation>
        <location evidence="1">Nucleus</location>
    </subcellularLocation>
</comment>
<evidence type="ECO:0000256" key="3">
    <source>
        <dbReference type="ARBA" id="ARBA00022771"/>
    </source>
</evidence>
<feature type="domain" description="GATA-type" evidence="9">
    <location>
        <begin position="2"/>
        <end position="32"/>
    </location>
</feature>
<dbReference type="GO" id="GO:0045944">
    <property type="term" value="P:positive regulation of transcription by RNA polymerase II"/>
    <property type="evidence" value="ECO:0007669"/>
    <property type="project" value="TreeGrafter"/>
</dbReference>
<evidence type="ECO:0000256" key="5">
    <source>
        <dbReference type="ARBA" id="ARBA00023015"/>
    </source>
</evidence>
<dbReference type="Gene3D" id="3.30.50.10">
    <property type="entry name" value="Erythroid Transcription Factor GATA-1, subunit A"/>
    <property type="match status" value="1"/>
</dbReference>
<dbReference type="PANTHER" id="PTHR10071:SF281">
    <property type="entry name" value="BOX A-BINDING FACTOR-RELATED"/>
    <property type="match status" value="1"/>
</dbReference>
<dbReference type="Proteomes" id="UP000887563">
    <property type="component" value="Unplaced"/>
</dbReference>
<dbReference type="GO" id="GO:0005634">
    <property type="term" value="C:nucleus"/>
    <property type="evidence" value="ECO:0007669"/>
    <property type="project" value="UniProtKB-SubCell"/>
</dbReference>
<keyword evidence="7" id="KW-0539">Nucleus</keyword>
<evidence type="ECO:0000256" key="8">
    <source>
        <dbReference type="PROSITE-ProRule" id="PRU00094"/>
    </source>
</evidence>
<dbReference type="InterPro" id="IPR000679">
    <property type="entry name" value="Znf_GATA"/>
</dbReference>
<evidence type="ECO:0000256" key="4">
    <source>
        <dbReference type="ARBA" id="ARBA00022833"/>
    </source>
</evidence>
<keyword evidence="5" id="KW-0805">Transcription regulation</keyword>
<evidence type="ECO:0000256" key="2">
    <source>
        <dbReference type="ARBA" id="ARBA00022723"/>
    </source>
</evidence>
<keyword evidence="6" id="KW-0804">Transcription</keyword>
<evidence type="ECO:0000313" key="10">
    <source>
        <dbReference type="Proteomes" id="UP000887563"/>
    </source>
</evidence>
<dbReference type="InterPro" id="IPR013088">
    <property type="entry name" value="Znf_NHR/GATA"/>
</dbReference>
<evidence type="ECO:0000256" key="1">
    <source>
        <dbReference type="ARBA" id="ARBA00004123"/>
    </source>
</evidence>
<sequence length="117" mass="14204">MEGKKRHCSICNVTKTKNWFRYTNKKYICRSCYYQKFYFEITKPRKNKVIRKEKKISEIPCANCGTNSSPKFRRNKNKEIECNACSIYYMRHNKPRPFKLLNEKKDRTITNSYEPII</sequence>
<dbReference type="GO" id="GO:0045165">
    <property type="term" value="P:cell fate commitment"/>
    <property type="evidence" value="ECO:0007669"/>
    <property type="project" value="TreeGrafter"/>
</dbReference>
<keyword evidence="3 8" id="KW-0863">Zinc-finger</keyword>
<dbReference type="PANTHER" id="PTHR10071">
    <property type="entry name" value="TRANSCRIPTION FACTOR GATA FAMILY MEMBER"/>
    <property type="match status" value="1"/>
</dbReference>
<dbReference type="GO" id="GO:0000122">
    <property type="term" value="P:negative regulation of transcription by RNA polymerase II"/>
    <property type="evidence" value="ECO:0007669"/>
    <property type="project" value="TreeGrafter"/>
</dbReference>
<dbReference type="AlphaFoldDB" id="A0A914LBR3"/>
<feature type="domain" description="GATA-type" evidence="9">
    <location>
        <begin position="55"/>
        <end position="112"/>
    </location>
</feature>
<dbReference type="Pfam" id="PF00320">
    <property type="entry name" value="GATA"/>
    <property type="match status" value="1"/>
</dbReference>
<reference evidence="11" key="1">
    <citation type="submission" date="2022-11" db="UniProtKB">
        <authorList>
            <consortium name="WormBaseParasite"/>
        </authorList>
    </citation>
    <scope>IDENTIFICATION</scope>
</reference>
<accession>A0A914LBR3</accession>
<dbReference type="InterPro" id="IPR039355">
    <property type="entry name" value="Transcription_factor_GATA"/>
</dbReference>